<dbReference type="FunFam" id="3.40.50.620:FF:000145">
    <property type="entry name" value="ATP-binding domain containing protein"/>
    <property type="match status" value="1"/>
</dbReference>
<evidence type="ECO:0000256" key="4">
    <source>
        <dbReference type="ARBA" id="ARBA00022598"/>
    </source>
</evidence>
<dbReference type="GO" id="GO:0017178">
    <property type="term" value="F:diphthine-ammonia ligase activity"/>
    <property type="evidence" value="ECO:0007669"/>
    <property type="project" value="UniProtKB-EC"/>
</dbReference>
<evidence type="ECO:0000256" key="7">
    <source>
        <dbReference type="ARBA" id="ARBA00029814"/>
    </source>
</evidence>
<dbReference type="FunFam" id="3.90.1490.10:FF:000001">
    <property type="entry name" value="Diphthine--ammonia ligase"/>
    <property type="match status" value="1"/>
</dbReference>
<evidence type="ECO:0000256" key="9">
    <source>
        <dbReference type="ARBA" id="ARBA00048108"/>
    </source>
</evidence>
<dbReference type="Gene3D" id="3.40.50.620">
    <property type="entry name" value="HUPs"/>
    <property type="match status" value="1"/>
</dbReference>
<evidence type="ECO:0000256" key="6">
    <source>
        <dbReference type="ARBA" id="ARBA00022840"/>
    </source>
</evidence>
<feature type="domain" description="Diphthamide synthase" evidence="10">
    <location>
        <begin position="2"/>
        <end position="228"/>
    </location>
</feature>
<dbReference type="InterPro" id="IPR002761">
    <property type="entry name" value="Diphthami_syn_dom"/>
</dbReference>
<keyword evidence="12" id="KW-1185">Reference proteome</keyword>
<accession>F4RQL6</accession>
<evidence type="ECO:0000256" key="5">
    <source>
        <dbReference type="ARBA" id="ARBA00022741"/>
    </source>
</evidence>
<evidence type="ECO:0000259" key="10">
    <source>
        <dbReference type="Pfam" id="PF01902"/>
    </source>
</evidence>
<evidence type="ECO:0000313" key="12">
    <source>
        <dbReference type="Proteomes" id="UP000001072"/>
    </source>
</evidence>
<dbReference type="PANTHER" id="PTHR12196:SF2">
    <property type="entry name" value="DIPHTHINE--AMMONIA LIGASE"/>
    <property type="match status" value="1"/>
</dbReference>
<reference evidence="12" key="1">
    <citation type="journal article" date="2011" name="Proc. Natl. Acad. Sci. U.S.A.">
        <title>Obligate biotrophy features unraveled by the genomic analysis of rust fungi.</title>
        <authorList>
            <person name="Duplessis S."/>
            <person name="Cuomo C.A."/>
            <person name="Lin Y.-C."/>
            <person name="Aerts A."/>
            <person name="Tisserant E."/>
            <person name="Veneault-Fourrey C."/>
            <person name="Joly D.L."/>
            <person name="Hacquard S."/>
            <person name="Amselem J."/>
            <person name="Cantarel B.L."/>
            <person name="Chiu R."/>
            <person name="Coutinho P.M."/>
            <person name="Feau N."/>
            <person name="Field M."/>
            <person name="Frey P."/>
            <person name="Gelhaye E."/>
            <person name="Goldberg J."/>
            <person name="Grabherr M.G."/>
            <person name="Kodira C.D."/>
            <person name="Kohler A."/>
            <person name="Kuees U."/>
            <person name="Lindquist E.A."/>
            <person name="Lucas S.M."/>
            <person name="Mago R."/>
            <person name="Mauceli E."/>
            <person name="Morin E."/>
            <person name="Murat C."/>
            <person name="Pangilinan J.L."/>
            <person name="Park R."/>
            <person name="Pearson M."/>
            <person name="Quesneville H."/>
            <person name="Rouhier N."/>
            <person name="Sakthikumar S."/>
            <person name="Salamov A.A."/>
            <person name="Schmutz J."/>
            <person name="Selles B."/>
            <person name="Shapiro H."/>
            <person name="Tanguay P."/>
            <person name="Tuskan G.A."/>
            <person name="Henrissat B."/>
            <person name="Van de Peer Y."/>
            <person name="Rouze P."/>
            <person name="Ellis J.G."/>
            <person name="Dodds P.N."/>
            <person name="Schein J.E."/>
            <person name="Zhong S."/>
            <person name="Hamelin R.C."/>
            <person name="Grigoriev I.V."/>
            <person name="Szabo L.J."/>
            <person name="Martin F."/>
        </authorList>
    </citation>
    <scope>NUCLEOTIDE SEQUENCE [LARGE SCALE GENOMIC DNA]</scope>
    <source>
        <strain evidence="12">98AG31 / pathotype 3-4-7</strain>
    </source>
</reference>
<sequence>LKVVGLLSGGKDSCYNLSHCLQNGHQLIALATLGPGPNKDELDSYLYQTVGQDGVHLIAQALDLPLYRRTITGTALELKSEYGSRAYQSEMLGINGDETEDMYELLSEVKRIHPDVTAVSVGAILSTYQRVRVEHVCQRLGLVPLAYLWKRDQSELLNEMIQSGLESILIKVASVGLEPKHLGKSLAEMQDTLEDLNSRYGVHVCGEGGEYETFTIDCPIFKKRINLIDPQVVDHPESSPMAPVAFLKLPKAALLQK</sequence>
<feature type="non-terminal residue" evidence="11">
    <location>
        <position position="1"/>
    </location>
</feature>
<dbReference type="eggNOG" id="KOG2316">
    <property type="taxonomic scope" value="Eukaryota"/>
</dbReference>
<evidence type="ECO:0000256" key="2">
    <source>
        <dbReference type="ARBA" id="ARBA00012089"/>
    </source>
</evidence>
<dbReference type="Pfam" id="PF01902">
    <property type="entry name" value="Diphthami_syn_2"/>
    <property type="match status" value="1"/>
</dbReference>
<dbReference type="GeneID" id="18927034"/>
<dbReference type="SUPFAM" id="SSF52402">
    <property type="entry name" value="Adenine nucleotide alpha hydrolases-like"/>
    <property type="match status" value="1"/>
</dbReference>
<dbReference type="InterPro" id="IPR014729">
    <property type="entry name" value="Rossmann-like_a/b/a_fold"/>
</dbReference>
<keyword evidence="4" id="KW-0436">Ligase</keyword>
<dbReference type="Proteomes" id="UP000001072">
    <property type="component" value="Unassembled WGS sequence"/>
</dbReference>
<dbReference type="Gene3D" id="3.90.1490.10">
    <property type="entry name" value="putative n-type atp pyrophosphatase, domain 2"/>
    <property type="match status" value="1"/>
</dbReference>
<comment type="pathway">
    <text evidence="1">Protein modification; peptidyl-diphthamide biosynthesis.</text>
</comment>
<proteinExistence type="predicted"/>
<dbReference type="NCBIfam" id="TIGR00290">
    <property type="entry name" value="MJ0570_dom"/>
    <property type="match status" value="1"/>
</dbReference>
<organism evidence="12">
    <name type="scientific">Melampsora larici-populina (strain 98AG31 / pathotype 3-4-7)</name>
    <name type="common">Poplar leaf rust fungus</name>
    <dbReference type="NCBI Taxonomy" id="747676"/>
    <lineage>
        <taxon>Eukaryota</taxon>
        <taxon>Fungi</taxon>
        <taxon>Dikarya</taxon>
        <taxon>Basidiomycota</taxon>
        <taxon>Pucciniomycotina</taxon>
        <taxon>Pucciniomycetes</taxon>
        <taxon>Pucciniales</taxon>
        <taxon>Melampsoraceae</taxon>
        <taxon>Melampsora</taxon>
    </lineage>
</organism>
<dbReference type="CDD" id="cd01994">
    <property type="entry name" value="AANH_PF0828-like"/>
    <property type="match status" value="1"/>
</dbReference>
<dbReference type="EMBL" id="GL883113">
    <property type="protein sequence ID" value="EGG05493.1"/>
    <property type="molecule type" value="Genomic_DNA"/>
</dbReference>
<comment type="catalytic activity">
    <reaction evidence="9">
        <text>diphthine-[translation elongation factor 2] + NH4(+) + ATP = diphthamide-[translation elongation factor 2] + AMP + diphosphate + H(+)</text>
        <dbReference type="Rhea" id="RHEA:19753"/>
        <dbReference type="Rhea" id="RHEA-COMP:10172"/>
        <dbReference type="Rhea" id="RHEA-COMP:10174"/>
        <dbReference type="ChEBI" id="CHEBI:15378"/>
        <dbReference type="ChEBI" id="CHEBI:16692"/>
        <dbReference type="ChEBI" id="CHEBI:28938"/>
        <dbReference type="ChEBI" id="CHEBI:30616"/>
        <dbReference type="ChEBI" id="CHEBI:33019"/>
        <dbReference type="ChEBI" id="CHEBI:82696"/>
        <dbReference type="ChEBI" id="CHEBI:456215"/>
        <dbReference type="EC" id="6.3.1.14"/>
    </reaction>
</comment>
<dbReference type="KEGG" id="mlr:MELLADRAFT_28793"/>
<dbReference type="AlphaFoldDB" id="F4RQL6"/>
<dbReference type="GO" id="GO:0017183">
    <property type="term" value="P:protein histidyl modification to diphthamide"/>
    <property type="evidence" value="ECO:0007669"/>
    <property type="project" value="TreeGrafter"/>
</dbReference>
<evidence type="ECO:0000313" key="11">
    <source>
        <dbReference type="EMBL" id="EGG05493.1"/>
    </source>
</evidence>
<keyword evidence="6" id="KW-0067">ATP-binding</keyword>
<dbReference type="HOGENOM" id="CLU_010289_0_0_1"/>
<dbReference type="RefSeq" id="XP_007411415.1">
    <property type="nucleotide sequence ID" value="XM_007411353.1"/>
</dbReference>
<dbReference type="InterPro" id="IPR030662">
    <property type="entry name" value="DPH6/MJ0570"/>
</dbReference>
<gene>
    <name evidence="11" type="ORF">MELLADRAFT_28793</name>
</gene>
<evidence type="ECO:0000256" key="1">
    <source>
        <dbReference type="ARBA" id="ARBA00005156"/>
    </source>
</evidence>
<evidence type="ECO:0000256" key="3">
    <source>
        <dbReference type="ARBA" id="ARBA00018426"/>
    </source>
</evidence>
<name>F4RQL6_MELLP</name>
<feature type="non-terminal residue" evidence="11">
    <location>
        <position position="257"/>
    </location>
</feature>
<protein>
    <recommendedName>
        <fullName evidence="3">Diphthine--ammonia ligase</fullName>
        <ecNumber evidence="2">6.3.1.14</ecNumber>
    </recommendedName>
    <alternativeName>
        <fullName evidence="7">Diphthamide synthase</fullName>
    </alternativeName>
    <alternativeName>
        <fullName evidence="8">Diphthamide synthetase</fullName>
    </alternativeName>
</protein>
<dbReference type="InParanoid" id="F4RQL6"/>
<dbReference type="PANTHER" id="PTHR12196">
    <property type="entry name" value="DOMAIN OF UNKNOWN FUNCTION 71 DUF71 -CONTAINING PROTEIN"/>
    <property type="match status" value="1"/>
</dbReference>
<dbReference type="EC" id="6.3.1.14" evidence="2"/>
<dbReference type="GO" id="GO:0005524">
    <property type="term" value="F:ATP binding"/>
    <property type="evidence" value="ECO:0007669"/>
    <property type="project" value="UniProtKB-KW"/>
</dbReference>
<dbReference type="PIRSF" id="PIRSF039123">
    <property type="entry name" value="Diphthamide_synthase"/>
    <property type="match status" value="1"/>
</dbReference>
<evidence type="ECO:0000256" key="8">
    <source>
        <dbReference type="ARBA" id="ARBA00031552"/>
    </source>
</evidence>
<dbReference type="OrthoDB" id="686384at2759"/>
<dbReference type="STRING" id="747676.F4RQL6"/>
<keyword evidence="5" id="KW-0547">Nucleotide-binding</keyword>
<dbReference type="VEuPathDB" id="FungiDB:MELLADRAFT_28793"/>